<proteinExistence type="predicted"/>
<dbReference type="EMBL" id="FXUG01000007">
    <property type="protein sequence ID" value="SMP61313.1"/>
    <property type="molecule type" value="Genomic_DNA"/>
</dbReference>
<keyword evidence="2" id="KW-1185">Reference proteome</keyword>
<sequence>MQRFAFGSGHLTWFLRKVSPVVVGEFFGGQRFVASVTIPLVQARDRLRCWNSYKRRNTNIADTTEYRINDLARGLASTFERGGWPMVGPLISDYTWLAERITPVLAGDN</sequence>
<evidence type="ECO:0000313" key="2">
    <source>
        <dbReference type="Proteomes" id="UP001158067"/>
    </source>
</evidence>
<accession>A0ABY1Q7Q4</accession>
<name>A0ABY1Q7Q4_9BACT</name>
<dbReference type="Proteomes" id="UP001158067">
    <property type="component" value="Unassembled WGS sequence"/>
</dbReference>
<protein>
    <submittedName>
        <fullName evidence="1">Uncharacterized protein</fullName>
    </submittedName>
</protein>
<comment type="caution">
    <text evidence="1">The sequence shown here is derived from an EMBL/GenBank/DDBJ whole genome shotgun (WGS) entry which is preliminary data.</text>
</comment>
<gene>
    <name evidence="1" type="ORF">SAMN06265222_10774</name>
</gene>
<evidence type="ECO:0000313" key="1">
    <source>
        <dbReference type="EMBL" id="SMP61313.1"/>
    </source>
</evidence>
<dbReference type="RefSeq" id="WP_283433153.1">
    <property type="nucleotide sequence ID" value="NZ_FXUG01000007.1"/>
</dbReference>
<organism evidence="1 2">
    <name type="scientific">Neorhodopirellula lusitana</name>
    <dbReference type="NCBI Taxonomy" id="445327"/>
    <lineage>
        <taxon>Bacteria</taxon>
        <taxon>Pseudomonadati</taxon>
        <taxon>Planctomycetota</taxon>
        <taxon>Planctomycetia</taxon>
        <taxon>Pirellulales</taxon>
        <taxon>Pirellulaceae</taxon>
        <taxon>Neorhodopirellula</taxon>
    </lineage>
</organism>
<reference evidence="1 2" key="1">
    <citation type="submission" date="2017-05" db="EMBL/GenBank/DDBJ databases">
        <authorList>
            <person name="Varghese N."/>
            <person name="Submissions S."/>
        </authorList>
    </citation>
    <scope>NUCLEOTIDE SEQUENCE [LARGE SCALE GENOMIC DNA]</scope>
    <source>
        <strain evidence="1 2">DSM 25457</strain>
    </source>
</reference>